<dbReference type="CDD" id="cd00093">
    <property type="entry name" value="HTH_XRE"/>
    <property type="match status" value="1"/>
</dbReference>
<evidence type="ECO:0000256" key="4">
    <source>
        <dbReference type="SAM" id="MobiDB-lite"/>
    </source>
</evidence>
<dbReference type="CDD" id="cd00200">
    <property type="entry name" value="WD40"/>
    <property type="match status" value="1"/>
</dbReference>
<dbReference type="SMART" id="SM00530">
    <property type="entry name" value="HTH_XRE"/>
    <property type="match status" value="1"/>
</dbReference>
<dbReference type="Pfam" id="PF00400">
    <property type="entry name" value="WD40"/>
    <property type="match status" value="5"/>
</dbReference>
<name>A0A7W8ENA6_9ACTN</name>
<dbReference type="SUPFAM" id="SSF52540">
    <property type="entry name" value="P-loop containing nucleoside triphosphate hydrolases"/>
    <property type="match status" value="1"/>
</dbReference>
<dbReference type="GO" id="GO:0003677">
    <property type="term" value="F:DNA binding"/>
    <property type="evidence" value="ECO:0007669"/>
    <property type="project" value="InterPro"/>
</dbReference>
<dbReference type="InterPro" id="IPR049052">
    <property type="entry name" value="nSTAND1"/>
</dbReference>
<protein>
    <submittedName>
        <fullName evidence="7">WD40 repeat protein/transcriptional regulator with XRE-family HTH domain</fullName>
    </submittedName>
</protein>
<dbReference type="SUPFAM" id="SSF50998">
    <property type="entry name" value="Quinoprotein alcohol dehydrogenase-like"/>
    <property type="match status" value="1"/>
</dbReference>
<evidence type="ECO:0000313" key="8">
    <source>
        <dbReference type="Proteomes" id="UP000568380"/>
    </source>
</evidence>
<evidence type="ECO:0000256" key="5">
    <source>
        <dbReference type="SAM" id="Phobius"/>
    </source>
</evidence>
<feature type="repeat" description="WD" evidence="3">
    <location>
        <begin position="1013"/>
        <end position="1054"/>
    </location>
</feature>
<dbReference type="PANTHER" id="PTHR44019:SF8">
    <property type="entry name" value="POC1 CENTRIOLAR PROTEIN HOMOLOG"/>
    <property type="match status" value="1"/>
</dbReference>
<accession>A0A7W8ENA6</accession>
<keyword evidence="5" id="KW-1133">Transmembrane helix</keyword>
<dbReference type="InterPro" id="IPR036322">
    <property type="entry name" value="WD40_repeat_dom_sf"/>
</dbReference>
<dbReference type="RefSeq" id="WP_184976502.1">
    <property type="nucleotide sequence ID" value="NZ_JACHIN010000034.1"/>
</dbReference>
<dbReference type="Gene3D" id="1.10.260.40">
    <property type="entry name" value="lambda repressor-like DNA-binding domains"/>
    <property type="match status" value="1"/>
</dbReference>
<evidence type="ECO:0000259" key="6">
    <source>
        <dbReference type="PROSITE" id="PS50943"/>
    </source>
</evidence>
<feature type="compositionally biased region" description="Low complexity" evidence="4">
    <location>
        <begin position="611"/>
        <end position="627"/>
    </location>
</feature>
<feature type="repeat" description="WD" evidence="3">
    <location>
        <begin position="886"/>
        <end position="917"/>
    </location>
</feature>
<dbReference type="InterPro" id="IPR019775">
    <property type="entry name" value="WD40_repeat_CS"/>
</dbReference>
<dbReference type="Proteomes" id="UP000568380">
    <property type="component" value="Unassembled WGS sequence"/>
</dbReference>
<organism evidence="7 8">
    <name type="scientific">Nonomuraea endophytica</name>
    <dbReference type="NCBI Taxonomy" id="714136"/>
    <lineage>
        <taxon>Bacteria</taxon>
        <taxon>Bacillati</taxon>
        <taxon>Actinomycetota</taxon>
        <taxon>Actinomycetes</taxon>
        <taxon>Streptosporangiales</taxon>
        <taxon>Streptosporangiaceae</taxon>
        <taxon>Nonomuraea</taxon>
    </lineage>
</organism>
<dbReference type="SUPFAM" id="SSF47413">
    <property type="entry name" value="lambda repressor-like DNA-binding domains"/>
    <property type="match status" value="1"/>
</dbReference>
<evidence type="ECO:0000256" key="2">
    <source>
        <dbReference type="ARBA" id="ARBA00022737"/>
    </source>
</evidence>
<dbReference type="InterPro" id="IPR027417">
    <property type="entry name" value="P-loop_NTPase"/>
</dbReference>
<gene>
    <name evidence="7" type="ORF">HNR40_010752</name>
</gene>
<keyword evidence="5" id="KW-0812">Transmembrane</keyword>
<dbReference type="Gene3D" id="2.130.10.10">
    <property type="entry name" value="YVTN repeat-like/Quinoprotein amine dehydrogenase"/>
    <property type="match status" value="4"/>
</dbReference>
<dbReference type="InterPro" id="IPR050505">
    <property type="entry name" value="WDR55/POC1"/>
</dbReference>
<proteinExistence type="predicted"/>
<dbReference type="InterPro" id="IPR015943">
    <property type="entry name" value="WD40/YVTN_repeat-like_dom_sf"/>
</dbReference>
<dbReference type="PANTHER" id="PTHR44019">
    <property type="entry name" value="WD REPEAT-CONTAINING PROTEIN 55"/>
    <property type="match status" value="1"/>
</dbReference>
<dbReference type="EMBL" id="JACHIN010000034">
    <property type="protein sequence ID" value="MBB5085238.1"/>
    <property type="molecule type" value="Genomic_DNA"/>
</dbReference>
<dbReference type="Pfam" id="PF13560">
    <property type="entry name" value="HTH_31"/>
    <property type="match status" value="1"/>
</dbReference>
<evidence type="ECO:0000256" key="3">
    <source>
        <dbReference type="PROSITE-ProRule" id="PRU00221"/>
    </source>
</evidence>
<evidence type="ECO:0000313" key="7">
    <source>
        <dbReference type="EMBL" id="MBB5085238.1"/>
    </source>
</evidence>
<dbReference type="InterPro" id="IPR011047">
    <property type="entry name" value="Quinoprotein_ADH-like_sf"/>
</dbReference>
<keyword evidence="2" id="KW-0677">Repeat</keyword>
<dbReference type="PROSITE" id="PS50943">
    <property type="entry name" value="HTH_CROC1"/>
    <property type="match status" value="1"/>
</dbReference>
<dbReference type="InterPro" id="IPR010982">
    <property type="entry name" value="Lambda_DNA-bd_dom_sf"/>
</dbReference>
<keyword evidence="1 3" id="KW-0853">WD repeat</keyword>
<evidence type="ECO:0000256" key="1">
    <source>
        <dbReference type="ARBA" id="ARBA00022574"/>
    </source>
</evidence>
<comment type="caution">
    <text evidence="7">The sequence shown here is derived from an EMBL/GenBank/DDBJ whole genome shotgun (WGS) entry which is preliminary data.</text>
</comment>
<sequence length="1166" mass="123128">MDGRRQETTAFGAELRRWRTLRGLSLTTLAELVHYSKGYLSKIENGAKRPTPELARACDQALEAKGALVRLAPPKTGGGDECPYPGLDAFGPGSAHWFFGREEATAELTMRLAARMDGGGPLVVVAPSGAGKSSLLGAGLVPALARGALPRAGSSEWPVALFTPTARPMARLAEILGLEGRLVLVADQFEEAFTLCRDDAERDLFIRTLNELAVSGRALVVLGLRADYYGHVLAHPELVAALRGGQLALAPLTERQLRAAITEPAKAVGLSLEPGLADLLLRDGLPRDGGEPGTLPLLAHALRALWQQRENGVLTVAGYHRTGGIHGAVATTAEDLYTGLDDAAREVARRLLLRLVQLDPDGGQTRRRVPLGLISPAWRPVLDALVGARLLTADESEVAIAHEALLGAWPRLRDWIETDRAGLQTRRRLGEAAQEWRQAGDDASFTYRGASLAVAREWAAAHPDELGPLEAEFVRAGEHEERRAARKLRRLVAARTALVVVTAMTAGVVVWQVGDARAERDETLSRQVAAVAGSVRPGNAPLAAGLALAAWQRAETPESLGALIGSSGFPAGSRSRAGSGRVTVMAASADGATVVTGDSVGEVWLRRTADSAGATSDSAGATSDSAGEAWPSRTGDSAVRLAWDLGRITAAAFRQDGRVVAVGGEKGVRVWRVGNPTPIATHAASDVAFLGFDGEAVVAGSHEETLTWKNATPERAKRTDRLVGLTPDGPIGTDRQGTLFALSPDHATIAAADGNRLWLVERESGRAKELPTTGGFIYSLAFSPDGRQVAAGTSAPGVRLWSTADGTLLTDLPHPAEVRALAYGGRDLLAGVADGEVFRWAMPLPAPRAHSDEVLAVTSDERVMATGGGDGGVGLWTLDGAPLGTATEHDGQVNNLVLAGGLLASASDDDTVGVWDVTRPGGPRLLGRFTGHDTDVVGAALSQDGRIGASVCENGQVLLWDPATRKQLGRLPGVDGVTDVILREDLLAVGDAENNVQIWDVGHPDAPKRVRVLKGHTGYSDDLDWHPGGRYLASAGHDGAALVWDLSRTEDTPVARLTGHTGIVKNVSFDAASERLATIGTDGTLRVWDDQHRLHAVWQTVGAALRFLPGGRLVSGDHDGLLHRWTLAPEPVAARICALDPTPVSAREWSRHVSEGSYAPVCPERD</sequence>
<feature type="repeat" description="WD" evidence="3">
    <location>
        <begin position="929"/>
        <end position="970"/>
    </location>
</feature>
<feature type="repeat" description="WD" evidence="3">
    <location>
        <begin position="770"/>
        <end position="811"/>
    </location>
</feature>
<keyword evidence="8" id="KW-1185">Reference proteome</keyword>
<dbReference type="InterPro" id="IPR001680">
    <property type="entry name" value="WD40_rpt"/>
</dbReference>
<feature type="region of interest" description="Disordered" evidence="4">
    <location>
        <begin position="611"/>
        <end position="633"/>
    </location>
</feature>
<dbReference type="SMART" id="SM00320">
    <property type="entry name" value="WD40"/>
    <property type="match status" value="9"/>
</dbReference>
<dbReference type="PROSITE" id="PS50294">
    <property type="entry name" value="WD_REPEATS_REGION"/>
    <property type="match status" value="2"/>
</dbReference>
<dbReference type="AlphaFoldDB" id="A0A7W8ENA6"/>
<reference evidence="7 8" key="1">
    <citation type="submission" date="2020-08" db="EMBL/GenBank/DDBJ databases">
        <title>Genomic Encyclopedia of Type Strains, Phase IV (KMG-IV): sequencing the most valuable type-strain genomes for metagenomic binning, comparative biology and taxonomic classification.</title>
        <authorList>
            <person name="Goeker M."/>
        </authorList>
    </citation>
    <scope>NUCLEOTIDE SEQUENCE [LARGE SCALE GENOMIC DNA]</scope>
    <source>
        <strain evidence="7 8">DSM 45385</strain>
    </source>
</reference>
<dbReference type="Pfam" id="PF20703">
    <property type="entry name" value="nSTAND1"/>
    <property type="match status" value="1"/>
</dbReference>
<dbReference type="PROSITE" id="PS00678">
    <property type="entry name" value="WD_REPEATS_1"/>
    <property type="match status" value="2"/>
</dbReference>
<dbReference type="SUPFAM" id="SSF50978">
    <property type="entry name" value="WD40 repeat-like"/>
    <property type="match status" value="1"/>
</dbReference>
<keyword evidence="5" id="KW-0472">Membrane</keyword>
<feature type="domain" description="HTH cro/C1-type" evidence="6">
    <location>
        <begin position="15"/>
        <end position="69"/>
    </location>
</feature>
<dbReference type="InterPro" id="IPR001387">
    <property type="entry name" value="Cro/C1-type_HTH"/>
</dbReference>
<feature type="transmembrane region" description="Helical" evidence="5">
    <location>
        <begin position="492"/>
        <end position="514"/>
    </location>
</feature>
<dbReference type="PROSITE" id="PS50082">
    <property type="entry name" value="WD_REPEATS_2"/>
    <property type="match status" value="5"/>
</dbReference>
<feature type="repeat" description="WD" evidence="3">
    <location>
        <begin position="1057"/>
        <end position="1089"/>
    </location>
</feature>